<name>A0A8K0KSP6_LADFU</name>
<dbReference type="Pfam" id="PF00630">
    <property type="entry name" value="Filamin"/>
    <property type="match status" value="5"/>
</dbReference>
<feature type="non-terminal residue" evidence="4">
    <location>
        <position position="1"/>
    </location>
</feature>
<dbReference type="PANTHER" id="PTHR38537">
    <property type="entry name" value="JITTERBUG, ISOFORM N"/>
    <property type="match status" value="1"/>
</dbReference>
<dbReference type="PANTHER" id="PTHR38537:SF13">
    <property type="entry name" value="JITTERBUG, ISOFORM N"/>
    <property type="match status" value="1"/>
</dbReference>
<dbReference type="AlphaFoldDB" id="A0A8K0KSP6"/>
<reference evidence="4" key="2">
    <citation type="submission" date="2017-10" db="EMBL/GenBank/DDBJ databases">
        <title>Ladona fulva Genome sequencing and assembly.</title>
        <authorList>
            <person name="Murali S."/>
            <person name="Richards S."/>
            <person name="Bandaranaike D."/>
            <person name="Bellair M."/>
            <person name="Blankenburg K."/>
            <person name="Chao H."/>
            <person name="Dinh H."/>
            <person name="Doddapaneni H."/>
            <person name="Dugan-Rocha S."/>
            <person name="Elkadiri S."/>
            <person name="Gnanaolivu R."/>
            <person name="Hernandez B."/>
            <person name="Skinner E."/>
            <person name="Javaid M."/>
            <person name="Lee S."/>
            <person name="Li M."/>
            <person name="Ming W."/>
            <person name="Munidasa M."/>
            <person name="Muniz J."/>
            <person name="Nguyen L."/>
            <person name="Hughes D."/>
            <person name="Osuji N."/>
            <person name="Pu L.-L."/>
            <person name="Puazo M."/>
            <person name="Qu C."/>
            <person name="Quiroz J."/>
            <person name="Raj R."/>
            <person name="Weissenberger G."/>
            <person name="Xin Y."/>
            <person name="Zou X."/>
            <person name="Han Y."/>
            <person name="Worley K."/>
            <person name="Muzny D."/>
            <person name="Gibbs R."/>
        </authorList>
    </citation>
    <scope>NUCLEOTIDE SEQUENCE</scope>
    <source>
        <strain evidence="4">Sampled in the wild</strain>
    </source>
</reference>
<dbReference type="SMART" id="SM00557">
    <property type="entry name" value="IG_FLMN"/>
    <property type="match status" value="6"/>
</dbReference>
<evidence type="ECO:0000256" key="3">
    <source>
        <dbReference type="PROSITE-ProRule" id="PRU00087"/>
    </source>
</evidence>
<dbReference type="InterPro" id="IPR044801">
    <property type="entry name" value="Filamin"/>
</dbReference>
<feature type="repeat" description="Filamin" evidence="3">
    <location>
        <begin position="20"/>
        <end position="130"/>
    </location>
</feature>
<evidence type="ECO:0000313" key="5">
    <source>
        <dbReference type="Proteomes" id="UP000792457"/>
    </source>
</evidence>
<dbReference type="InterPro" id="IPR013783">
    <property type="entry name" value="Ig-like_fold"/>
</dbReference>
<dbReference type="OrthoDB" id="18740at2759"/>
<dbReference type="InterPro" id="IPR017868">
    <property type="entry name" value="Filamin/ABP280_repeat-like"/>
</dbReference>
<dbReference type="GO" id="GO:0051015">
    <property type="term" value="F:actin filament binding"/>
    <property type="evidence" value="ECO:0007669"/>
    <property type="project" value="InterPro"/>
</dbReference>
<dbReference type="PROSITE" id="PS50194">
    <property type="entry name" value="FILAMIN_REPEAT"/>
    <property type="match status" value="6"/>
</dbReference>
<evidence type="ECO:0000313" key="4">
    <source>
        <dbReference type="EMBL" id="KAG8237583.1"/>
    </source>
</evidence>
<feature type="repeat" description="Filamin" evidence="3">
    <location>
        <begin position="354"/>
        <end position="447"/>
    </location>
</feature>
<feature type="repeat" description="Filamin" evidence="3">
    <location>
        <begin position="130"/>
        <end position="237"/>
    </location>
</feature>
<feature type="repeat" description="Filamin" evidence="3">
    <location>
        <begin position="548"/>
        <end position="644"/>
    </location>
</feature>
<protein>
    <submittedName>
        <fullName evidence="4">Uncharacterized protein</fullName>
    </submittedName>
</protein>
<feature type="repeat" description="Filamin" evidence="3">
    <location>
        <begin position="454"/>
        <end position="547"/>
    </location>
</feature>
<evidence type="ECO:0000256" key="1">
    <source>
        <dbReference type="ARBA" id="ARBA00009238"/>
    </source>
</evidence>
<dbReference type="Gene3D" id="2.60.40.10">
    <property type="entry name" value="Immunoglobulins"/>
    <property type="match status" value="6"/>
</dbReference>
<feature type="repeat" description="Filamin" evidence="3">
    <location>
        <begin position="235"/>
        <end position="345"/>
    </location>
</feature>
<proteinExistence type="inferred from homology"/>
<keyword evidence="5" id="KW-1185">Reference proteome</keyword>
<reference evidence="4" key="1">
    <citation type="submission" date="2013-04" db="EMBL/GenBank/DDBJ databases">
        <authorList>
            <person name="Qu J."/>
            <person name="Murali S.C."/>
            <person name="Bandaranaike D."/>
            <person name="Bellair M."/>
            <person name="Blankenburg K."/>
            <person name="Chao H."/>
            <person name="Dinh H."/>
            <person name="Doddapaneni H."/>
            <person name="Downs B."/>
            <person name="Dugan-Rocha S."/>
            <person name="Elkadiri S."/>
            <person name="Gnanaolivu R.D."/>
            <person name="Hernandez B."/>
            <person name="Javaid M."/>
            <person name="Jayaseelan J.C."/>
            <person name="Lee S."/>
            <person name="Li M."/>
            <person name="Ming W."/>
            <person name="Munidasa M."/>
            <person name="Muniz J."/>
            <person name="Nguyen L."/>
            <person name="Ongeri F."/>
            <person name="Osuji N."/>
            <person name="Pu L.-L."/>
            <person name="Puazo M."/>
            <person name="Qu C."/>
            <person name="Quiroz J."/>
            <person name="Raj R."/>
            <person name="Weissenberger G."/>
            <person name="Xin Y."/>
            <person name="Zou X."/>
            <person name="Han Y."/>
            <person name="Richards S."/>
            <person name="Worley K."/>
            <person name="Muzny D."/>
            <person name="Gibbs R."/>
        </authorList>
    </citation>
    <scope>NUCLEOTIDE SEQUENCE</scope>
    <source>
        <strain evidence="4">Sampled in the wild</strain>
    </source>
</reference>
<keyword evidence="2" id="KW-0677">Repeat</keyword>
<dbReference type="SUPFAM" id="SSF81296">
    <property type="entry name" value="E set domains"/>
    <property type="match status" value="6"/>
</dbReference>
<gene>
    <name evidence="4" type="ORF">J437_LFUL003307</name>
</gene>
<dbReference type="EMBL" id="KZ309189">
    <property type="protein sequence ID" value="KAG8237583.1"/>
    <property type="molecule type" value="Genomic_DNA"/>
</dbReference>
<dbReference type="Proteomes" id="UP000792457">
    <property type="component" value="Unassembled WGS sequence"/>
</dbReference>
<evidence type="ECO:0000256" key="2">
    <source>
        <dbReference type="ARBA" id="ARBA00022737"/>
    </source>
</evidence>
<comment type="caution">
    <text evidence="4">The sequence shown here is derived from an EMBL/GenBank/DDBJ whole genome shotgun (WGS) entry which is preliminary data.</text>
</comment>
<dbReference type="InterPro" id="IPR001298">
    <property type="entry name" value="Filamin/ABP280_rpt"/>
</dbReference>
<comment type="similarity">
    <text evidence="1">Belongs to the filamin family.</text>
</comment>
<dbReference type="GO" id="GO:0030036">
    <property type="term" value="P:actin cytoskeleton organization"/>
    <property type="evidence" value="ECO:0007669"/>
    <property type="project" value="InterPro"/>
</dbReference>
<accession>A0A8K0KSP6</accession>
<sequence>TYKIDILHGSDPVRGSPFFCQVYDASKVIIEGDASMRAVAVNEKIAFRLNRKEAGYAELDVTVTSPLGRNLPIEVKGERRLQEERGLENGGDSSRGVDVIEFFPTAAGLYRFQVTYGGEEVPGSPVTFVVVEGNGVVARAHGEGLQSAQVGIPASFRIEGTVANAPTTIGEPVVRVDGPESEVECRLEREDDGGRNGLSVSSASFIASYVPSEVGTFDVRIKWDGREIPGSPFHPRVTDPRKVRVIGGWESFVDEESGRLPLAVHHSKRVTFDTSEAGPGQLTAEFKGPSGASVPVALEAVGGGTLGAARGRVRLLLTPREPGDHTLSLCFAGKPLPRSPLQCIATEVGTVSSPGDSTPVRVVLTGRGLATARCAEEAEFVIDGSRAGPGRPEVSLTGMKSDVPVRLTNLGNGIHRAAYTPTVAGPHLLNVMWSDRQVKGCPLKIVVSPGLSNSGATESSQVVCSGEGLKSGVLGSEIRSFIDTRRAGPGELTAQCVGPSKVAYCELYDHGDGTFTLNVKPQEAGRHTLAIKYGGEHVIGSPFPLKVSGGPDASRVRVHGPGIDHGVLATFESRFVCDTRGAGAGQLTVRVRGPKGAFRVEMQRESHRDRTILCKYDPTEPGDYRVEVKWAGEHVPGSPFHVWIFDTQEELSRFLQGSPLPSAGMTGTLDPYASVGYSTGYAHMNFGHTSSWRGSSQALL</sequence>
<organism evidence="4 5">
    <name type="scientific">Ladona fulva</name>
    <name type="common">Scarce chaser dragonfly</name>
    <name type="synonym">Libellula fulva</name>
    <dbReference type="NCBI Taxonomy" id="123851"/>
    <lineage>
        <taxon>Eukaryota</taxon>
        <taxon>Metazoa</taxon>
        <taxon>Ecdysozoa</taxon>
        <taxon>Arthropoda</taxon>
        <taxon>Hexapoda</taxon>
        <taxon>Insecta</taxon>
        <taxon>Pterygota</taxon>
        <taxon>Palaeoptera</taxon>
        <taxon>Odonata</taxon>
        <taxon>Epiprocta</taxon>
        <taxon>Anisoptera</taxon>
        <taxon>Libelluloidea</taxon>
        <taxon>Libellulidae</taxon>
        <taxon>Ladona</taxon>
    </lineage>
</organism>
<dbReference type="FunFam" id="2.60.40.10:FF:001145">
    <property type="entry name" value="Jitterbug, isoform I"/>
    <property type="match status" value="1"/>
</dbReference>
<dbReference type="InterPro" id="IPR014756">
    <property type="entry name" value="Ig_E-set"/>
</dbReference>